<evidence type="ECO:0000256" key="1">
    <source>
        <dbReference type="SAM" id="Phobius"/>
    </source>
</evidence>
<organism evidence="2 3">
    <name type="scientific">Riccia sorocarpa</name>
    <dbReference type="NCBI Taxonomy" id="122646"/>
    <lineage>
        <taxon>Eukaryota</taxon>
        <taxon>Viridiplantae</taxon>
        <taxon>Streptophyta</taxon>
        <taxon>Embryophyta</taxon>
        <taxon>Marchantiophyta</taxon>
        <taxon>Marchantiopsida</taxon>
        <taxon>Marchantiidae</taxon>
        <taxon>Marchantiales</taxon>
        <taxon>Ricciaceae</taxon>
        <taxon>Riccia</taxon>
    </lineage>
</organism>
<dbReference type="PANTHER" id="PTHR33103">
    <property type="entry name" value="OS01G0153900 PROTEIN"/>
    <property type="match status" value="1"/>
</dbReference>
<keyword evidence="3" id="KW-1185">Reference proteome</keyword>
<dbReference type="EMBL" id="JBJQOH010000007">
    <property type="protein sequence ID" value="KAL3678522.1"/>
    <property type="molecule type" value="Genomic_DNA"/>
</dbReference>
<dbReference type="InterPro" id="IPR007750">
    <property type="entry name" value="DUF674"/>
</dbReference>
<evidence type="ECO:0000313" key="3">
    <source>
        <dbReference type="Proteomes" id="UP001633002"/>
    </source>
</evidence>
<gene>
    <name evidence="2" type="ORF">R1sor_021478</name>
</gene>
<dbReference type="PANTHER" id="PTHR33103:SF19">
    <property type="entry name" value="OS09G0544700 PROTEIN"/>
    <property type="match status" value="1"/>
</dbReference>
<dbReference type="Proteomes" id="UP001633002">
    <property type="component" value="Unassembled WGS sequence"/>
</dbReference>
<keyword evidence="1" id="KW-1133">Transmembrane helix</keyword>
<sequence>MKVKLLRSRRLKRILLLECGKDFADQLLGFLMVPVGTLMKLLGSSLGKDGSALYNAYTSMTKLEDSAFWDSRTKQVLMDPTSYRSISALYSNLLPYGCSSLVVTGAIFFIGEDLSISRSSTSTALQILEAVESNFSDIDCREIQAGDEQVLLLVRAALASTTPLTDVFETYFQELKSLPGSEETGLKVELTLQPLKL</sequence>
<protein>
    <submittedName>
        <fullName evidence="2">Uncharacterized protein</fullName>
    </submittedName>
</protein>
<feature type="transmembrane region" description="Helical" evidence="1">
    <location>
        <begin position="93"/>
        <end position="111"/>
    </location>
</feature>
<keyword evidence="1" id="KW-0472">Membrane</keyword>
<keyword evidence="1" id="KW-0812">Transmembrane</keyword>
<dbReference type="AlphaFoldDB" id="A0ABD3GJ16"/>
<proteinExistence type="predicted"/>
<dbReference type="Pfam" id="PF05056">
    <property type="entry name" value="DUF674"/>
    <property type="match status" value="2"/>
</dbReference>
<accession>A0ABD3GJ16</accession>
<reference evidence="2 3" key="1">
    <citation type="submission" date="2024-09" db="EMBL/GenBank/DDBJ databases">
        <title>Chromosome-scale assembly of Riccia sorocarpa.</title>
        <authorList>
            <person name="Paukszto L."/>
        </authorList>
    </citation>
    <scope>NUCLEOTIDE SEQUENCE [LARGE SCALE GENOMIC DNA]</scope>
    <source>
        <strain evidence="2">LP-2024</strain>
        <tissue evidence="2">Aerial parts of the thallus</tissue>
    </source>
</reference>
<name>A0ABD3GJ16_9MARC</name>
<comment type="caution">
    <text evidence="2">The sequence shown here is derived from an EMBL/GenBank/DDBJ whole genome shotgun (WGS) entry which is preliminary data.</text>
</comment>
<evidence type="ECO:0000313" key="2">
    <source>
        <dbReference type="EMBL" id="KAL3678522.1"/>
    </source>
</evidence>